<gene>
    <name evidence="5" type="primary">EIF3</name>
    <name evidence="5" type="ORF">M406DRAFT_92163</name>
</gene>
<dbReference type="OrthoDB" id="10248435at2759"/>
<dbReference type="Pfam" id="PF01253">
    <property type="entry name" value="SUI1"/>
    <property type="match status" value="1"/>
</dbReference>
<dbReference type="AlphaFoldDB" id="A0A9P5CSP1"/>
<accession>A0A9P5CSP1</accession>
<comment type="caution">
    <text evidence="5">The sequence shown here is derived from an EMBL/GenBank/DDBJ whole genome shotgun (WGS) entry which is preliminary data.</text>
</comment>
<dbReference type="EMBL" id="MU032345">
    <property type="protein sequence ID" value="KAF3768827.1"/>
    <property type="molecule type" value="Genomic_DNA"/>
</dbReference>
<dbReference type="GO" id="GO:0003743">
    <property type="term" value="F:translation initiation factor activity"/>
    <property type="evidence" value="ECO:0007669"/>
    <property type="project" value="UniProtKB-KW"/>
</dbReference>
<proteinExistence type="inferred from homology"/>
<feature type="domain" description="SUI1" evidence="4">
    <location>
        <begin position="94"/>
        <end position="164"/>
    </location>
</feature>
<evidence type="ECO:0000313" key="5">
    <source>
        <dbReference type="EMBL" id="KAF3768827.1"/>
    </source>
</evidence>
<reference evidence="5" key="1">
    <citation type="journal article" date="2020" name="Phytopathology">
        <title>Genome sequence of the chestnut blight fungus Cryphonectria parasitica EP155: A fundamental resource for an archetypical invasive plant pathogen.</title>
        <authorList>
            <person name="Crouch J.A."/>
            <person name="Dawe A."/>
            <person name="Aerts A."/>
            <person name="Barry K."/>
            <person name="Churchill A.C.L."/>
            <person name="Grimwood J."/>
            <person name="Hillman B."/>
            <person name="Milgroom M.G."/>
            <person name="Pangilinan J."/>
            <person name="Smith M."/>
            <person name="Salamov A."/>
            <person name="Schmutz J."/>
            <person name="Yadav J."/>
            <person name="Grigoriev I.V."/>
            <person name="Nuss D."/>
        </authorList>
    </citation>
    <scope>NUCLEOTIDE SEQUENCE</scope>
    <source>
        <strain evidence="5">EP155</strain>
    </source>
</reference>
<organism evidence="5 6">
    <name type="scientific">Cryphonectria parasitica (strain ATCC 38755 / EP155)</name>
    <dbReference type="NCBI Taxonomy" id="660469"/>
    <lineage>
        <taxon>Eukaryota</taxon>
        <taxon>Fungi</taxon>
        <taxon>Dikarya</taxon>
        <taxon>Ascomycota</taxon>
        <taxon>Pezizomycotina</taxon>
        <taxon>Sordariomycetes</taxon>
        <taxon>Sordariomycetidae</taxon>
        <taxon>Diaporthales</taxon>
        <taxon>Cryphonectriaceae</taxon>
        <taxon>Cryphonectria-Endothia species complex</taxon>
        <taxon>Cryphonectria</taxon>
    </lineage>
</organism>
<protein>
    <submittedName>
        <fullName evidence="5">Translation initiation factor SUI1</fullName>
    </submittedName>
</protein>
<name>A0A9P5CSP1_CRYP1</name>
<evidence type="ECO:0000256" key="1">
    <source>
        <dbReference type="ARBA" id="ARBA00005422"/>
    </source>
</evidence>
<evidence type="ECO:0000259" key="4">
    <source>
        <dbReference type="PROSITE" id="PS50296"/>
    </source>
</evidence>
<dbReference type="PROSITE" id="PS50296">
    <property type="entry name" value="SUI1"/>
    <property type="match status" value="1"/>
</dbReference>
<sequence length="185" mass="20515">MSIENNKDLVSSADVADGQIGKEHPAQVAEGNLKDSGKKQKSSKADDQAKKQKSAKSADAGEVIENLRSFDPFAEVDEDGGEGEKKATKAAEKIEIRIQQRNGRKTLTTVTNIPKKWNLKKICKQAKKRYNCNGTVIEDEEHGQVIQLQGDQRNNMHDFLCGEITNDEKTTGLGFDKEMVRVHGF</sequence>
<dbReference type="InterPro" id="IPR005874">
    <property type="entry name" value="SUI1_euk"/>
</dbReference>
<dbReference type="GeneID" id="63843346"/>
<feature type="region of interest" description="Disordered" evidence="3">
    <location>
        <begin position="1"/>
        <end position="89"/>
    </location>
</feature>
<dbReference type="InterPro" id="IPR036877">
    <property type="entry name" value="SUI1_dom_sf"/>
</dbReference>
<keyword evidence="6" id="KW-1185">Reference proteome</keyword>
<evidence type="ECO:0000256" key="2">
    <source>
        <dbReference type="ARBA" id="ARBA00022917"/>
    </source>
</evidence>
<dbReference type="PANTHER" id="PTHR10388">
    <property type="entry name" value="EUKARYOTIC TRANSLATION INITIATION FACTOR SUI1"/>
    <property type="match status" value="1"/>
</dbReference>
<evidence type="ECO:0000256" key="3">
    <source>
        <dbReference type="SAM" id="MobiDB-lite"/>
    </source>
</evidence>
<dbReference type="CDD" id="cd11566">
    <property type="entry name" value="eIF1_SUI1"/>
    <property type="match status" value="1"/>
</dbReference>
<dbReference type="InterPro" id="IPR001950">
    <property type="entry name" value="SUI1"/>
</dbReference>
<dbReference type="Proteomes" id="UP000803844">
    <property type="component" value="Unassembled WGS sequence"/>
</dbReference>
<dbReference type="Gene3D" id="3.30.780.10">
    <property type="entry name" value="SUI1-like domain"/>
    <property type="match status" value="1"/>
</dbReference>
<dbReference type="SUPFAM" id="SSF55159">
    <property type="entry name" value="eIF1-like"/>
    <property type="match status" value="1"/>
</dbReference>
<evidence type="ECO:0000313" key="6">
    <source>
        <dbReference type="Proteomes" id="UP000803844"/>
    </source>
</evidence>
<dbReference type="RefSeq" id="XP_040779788.1">
    <property type="nucleotide sequence ID" value="XM_040926217.1"/>
</dbReference>
<keyword evidence="5" id="KW-0396">Initiation factor</keyword>
<keyword evidence="2" id="KW-0648">Protein biosynthesis</keyword>
<feature type="compositionally biased region" description="Basic and acidic residues" evidence="3">
    <location>
        <begin position="32"/>
        <end position="50"/>
    </location>
</feature>
<comment type="similarity">
    <text evidence="1">Belongs to the SUI1 family.</text>
</comment>